<keyword evidence="1" id="KW-0732">Signal</keyword>
<feature type="signal peptide" evidence="1">
    <location>
        <begin position="1"/>
        <end position="19"/>
    </location>
</feature>
<proteinExistence type="predicted"/>
<dbReference type="EMBL" id="JAULSR010000001">
    <property type="protein sequence ID" value="KAK0635171.1"/>
    <property type="molecule type" value="Genomic_DNA"/>
</dbReference>
<accession>A0AA39XK96</accession>
<evidence type="ECO:0000313" key="3">
    <source>
        <dbReference type="Proteomes" id="UP001174934"/>
    </source>
</evidence>
<sequence>MRRRLSWWSLKFLLNPTDGLFFPYAMTLFSDVSRLAECFDILSRIWSPDELARVADDIGDSRVYLRLISKDALRHFLDNSKIDWDEHDFEQMASQFLTHWPQEDKLRTGHITAIKAQLVRSGIVVPYRLLRPFILETVYNISLNEVNGTGGQGCVVAPSLNTVKRVTEGASSV</sequence>
<name>A0AA39XK96_9PEZI</name>
<gene>
    <name evidence="2" type="ORF">B0T17DRAFT_33083</name>
</gene>
<evidence type="ECO:0000256" key="1">
    <source>
        <dbReference type="SAM" id="SignalP"/>
    </source>
</evidence>
<evidence type="ECO:0000313" key="2">
    <source>
        <dbReference type="EMBL" id="KAK0635171.1"/>
    </source>
</evidence>
<protein>
    <submittedName>
        <fullName evidence="2">Uncharacterized protein</fullName>
    </submittedName>
</protein>
<dbReference type="AlphaFoldDB" id="A0AA39XK96"/>
<keyword evidence="3" id="KW-1185">Reference proteome</keyword>
<dbReference type="Proteomes" id="UP001174934">
    <property type="component" value="Unassembled WGS sequence"/>
</dbReference>
<organism evidence="2 3">
    <name type="scientific">Bombardia bombarda</name>
    <dbReference type="NCBI Taxonomy" id="252184"/>
    <lineage>
        <taxon>Eukaryota</taxon>
        <taxon>Fungi</taxon>
        <taxon>Dikarya</taxon>
        <taxon>Ascomycota</taxon>
        <taxon>Pezizomycotina</taxon>
        <taxon>Sordariomycetes</taxon>
        <taxon>Sordariomycetidae</taxon>
        <taxon>Sordariales</taxon>
        <taxon>Lasiosphaeriaceae</taxon>
        <taxon>Bombardia</taxon>
    </lineage>
</organism>
<reference evidence="2" key="1">
    <citation type="submission" date="2023-06" db="EMBL/GenBank/DDBJ databases">
        <title>Genome-scale phylogeny and comparative genomics of the fungal order Sordariales.</title>
        <authorList>
            <consortium name="Lawrence Berkeley National Laboratory"/>
            <person name="Hensen N."/>
            <person name="Bonometti L."/>
            <person name="Westerberg I."/>
            <person name="Brannstrom I.O."/>
            <person name="Guillou S."/>
            <person name="Cros-Aarteil S."/>
            <person name="Calhoun S."/>
            <person name="Haridas S."/>
            <person name="Kuo A."/>
            <person name="Mondo S."/>
            <person name="Pangilinan J."/>
            <person name="Riley R."/>
            <person name="LaButti K."/>
            <person name="Andreopoulos B."/>
            <person name="Lipzen A."/>
            <person name="Chen C."/>
            <person name="Yanf M."/>
            <person name="Daum C."/>
            <person name="Ng V."/>
            <person name="Clum A."/>
            <person name="Steindorff A."/>
            <person name="Ohm R."/>
            <person name="Martin F."/>
            <person name="Silar P."/>
            <person name="Natvig D."/>
            <person name="Lalanne C."/>
            <person name="Gautier V."/>
            <person name="Ament-velasquez S.L."/>
            <person name="Kruys A."/>
            <person name="Hutchinson M.I."/>
            <person name="Powell A.J."/>
            <person name="Barry K."/>
            <person name="Miller A.N."/>
            <person name="Grigoriev I.V."/>
            <person name="Debuchy R."/>
            <person name="Gladieux P."/>
            <person name="Thoren M.H."/>
            <person name="Johannesson H."/>
        </authorList>
    </citation>
    <scope>NUCLEOTIDE SEQUENCE</scope>
    <source>
        <strain evidence="2">SMH3391-2</strain>
    </source>
</reference>
<feature type="chain" id="PRO_5041312239" evidence="1">
    <location>
        <begin position="20"/>
        <end position="173"/>
    </location>
</feature>
<comment type="caution">
    <text evidence="2">The sequence shown here is derived from an EMBL/GenBank/DDBJ whole genome shotgun (WGS) entry which is preliminary data.</text>
</comment>